<evidence type="ECO:0000313" key="2">
    <source>
        <dbReference type="EMBL" id="GLK10662.1"/>
    </source>
</evidence>
<reference evidence="2" key="1">
    <citation type="journal article" date="2014" name="Int. J. Syst. Evol. Microbiol.">
        <title>Complete genome sequence of Corynebacterium casei LMG S-19264T (=DSM 44701T), isolated from a smear-ripened cheese.</title>
        <authorList>
            <consortium name="US DOE Joint Genome Institute (JGI-PGF)"/>
            <person name="Walter F."/>
            <person name="Albersmeier A."/>
            <person name="Kalinowski J."/>
            <person name="Ruckert C."/>
        </authorList>
    </citation>
    <scope>NUCLEOTIDE SEQUENCE</scope>
    <source>
        <strain evidence="2">VKM Ac-2007</strain>
    </source>
</reference>
<dbReference type="Proteomes" id="UP001143474">
    <property type="component" value="Unassembled WGS sequence"/>
</dbReference>
<organism evidence="2 3">
    <name type="scientific">Streptosporangium carneum</name>
    <dbReference type="NCBI Taxonomy" id="47481"/>
    <lineage>
        <taxon>Bacteria</taxon>
        <taxon>Bacillati</taxon>
        <taxon>Actinomycetota</taxon>
        <taxon>Actinomycetes</taxon>
        <taxon>Streptosporangiales</taxon>
        <taxon>Streptosporangiaceae</taxon>
        <taxon>Streptosporangium</taxon>
    </lineage>
</organism>
<feature type="region of interest" description="Disordered" evidence="1">
    <location>
        <begin position="1"/>
        <end position="59"/>
    </location>
</feature>
<dbReference type="EMBL" id="BSEV01000008">
    <property type="protein sequence ID" value="GLK10662.1"/>
    <property type="molecule type" value="Genomic_DNA"/>
</dbReference>
<keyword evidence="3" id="KW-1185">Reference proteome</keyword>
<feature type="compositionally biased region" description="Basic and acidic residues" evidence="1">
    <location>
        <begin position="1"/>
        <end position="50"/>
    </location>
</feature>
<protein>
    <submittedName>
        <fullName evidence="2">Uncharacterized protein</fullName>
    </submittedName>
</protein>
<gene>
    <name evidence="2" type="ORF">GCM10017600_40680</name>
</gene>
<reference evidence="2" key="2">
    <citation type="submission" date="2023-01" db="EMBL/GenBank/DDBJ databases">
        <authorList>
            <person name="Sun Q."/>
            <person name="Evtushenko L."/>
        </authorList>
    </citation>
    <scope>NUCLEOTIDE SEQUENCE</scope>
    <source>
        <strain evidence="2">VKM Ac-2007</strain>
    </source>
</reference>
<evidence type="ECO:0000313" key="3">
    <source>
        <dbReference type="Proteomes" id="UP001143474"/>
    </source>
</evidence>
<dbReference type="RefSeq" id="WP_271219072.1">
    <property type="nucleotide sequence ID" value="NZ_BAAAVD010000032.1"/>
</dbReference>
<comment type="caution">
    <text evidence="2">The sequence shown here is derived from an EMBL/GenBank/DDBJ whole genome shotgun (WGS) entry which is preliminary data.</text>
</comment>
<evidence type="ECO:0000256" key="1">
    <source>
        <dbReference type="SAM" id="MobiDB-lite"/>
    </source>
</evidence>
<accession>A0A9W6ME16</accession>
<dbReference type="AlphaFoldDB" id="A0A9W6ME16"/>
<sequence>MSPELHRQMIDQRASELRREAAEYRRAREARQEQDKQDKQDKRSSGERRRSLFGRIASA</sequence>
<proteinExistence type="predicted"/>
<name>A0A9W6ME16_9ACTN</name>